<accession>A0A7Y4IJE5</accession>
<keyword evidence="3 5" id="KW-0808">Transferase</keyword>
<comment type="similarity">
    <text evidence="1">Belongs to the glycosyltransferase 2 family.</text>
</comment>
<dbReference type="Gene3D" id="3.90.550.10">
    <property type="entry name" value="Spore Coat Polysaccharide Biosynthesis Protein SpsA, Chain A"/>
    <property type="match status" value="1"/>
</dbReference>
<keyword evidence="4" id="KW-0812">Transmembrane</keyword>
<dbReference type="CDD" id="cd06438">
    <property type="entry name" value="EpsO_like"/>
    <property type="match status" value="1"/>
</dbReference>
<sequence>MHVVTSWTWLDVALCVAQLPVAVACGYLLTLTLRSYRPQPPATRIGPRKFDIIIPAHNEELGIARTVKNLSEVDYPAHLRRIIVVADNCSDATAQKAREAGAFVLERQDTTKRGKGYALAHAFEFSQQDGFAEAVVVVDADTVVSPNLLTAFAKRIEGVEGKEADGVKGGLEVAHAMQAHYGVMNPTASWRTRLMTIALGMFHKVRSQGREALGVSCGLRGNGMCFTHHALAKVPHDAFSVVEDLEYGIRLAQNGFRVHYVWEAEVLGEMVSGEKQSRSQRQRWEGGRAQMRKLHGWPLLKEGLRKKDGTLLDLAMDVLVPPLSQLVLAAVACAVMAGAFAWWSHNPMPWALGVAGFSVASLGAYVLRGWWVSGVGVRGLLDLAWAPVYVVWKVWLMLRGPGAEKRGEWVRTSREGENR</sequence>
<feature type="transmembrane region" description="Helical" evidence="4">
    <location>
        <begin position="326"/>
        <end position="344"/>
    </location>
</feature>
<evidence type="ECO:0000256" key="1">
    <source>
        <dbReference type="ARBA" id="ARBA00006739"/>
    </source>
</evidence>
<evidence type="ECO:0000256" key="4">
    <source>
        <dbReference type="SAM" id="Phobius"/>
    </source>
</evidence>
<dbReference type="Pfam" id="PF13641">
    <property type="entry name" value="Glyco_tranf_2_3"/>
    <property type="match status" value="1"/>
</dbReference>
<evidence type="ECO:0000313" key="5">
    <source>
        <dbReference type="EMBL" id="NOJ80239.1"/>
    </source>
</evidence>
<keyword evidence="2" id="KW-0328">Glycosyltransferase</keyword>
<dbReference type="Proteomes" id="UP000533080">
    <property type="component" value="Unassembled WGS sequence"/>
</dbReference>
<organism evidence="5 6">
    <name type="scientific">Myxococcus xanthus</name>
    <dbReference type="NCBI Taxonomy" id="34"/>
    <lineage>
        <taxon>Bacteria</taxon>
        <taxon>Pseudomonadati</taxon>
        <taxon>Myxococcota</taxon>
        <taxon>Myxococcia</taxon>
        <taxon>Myxococcales</taxon>
        <taxon>Cystobacterineae</taxon>
        <taxon>Myxococcaceae</taxon>
        <taxon>Myxococcus</taxon>
    </lineage>
</organism>
<gene>
    <name evidence="5" type="ORF">HNV28_18160</name>
</gene>
<dbReference type="PANTHER" id="PTHR43630">
    <property type="entry name" value="POLY-BETA-1,6-N-ACETYL-D-GLUCOSAMINE SYNTHASE"/>
    <property type="match status" value="1"/>
</dbReference>
<feature type="transmembrane region" description="Helical" evidence="4">
    <location>
        <begin position="350"/>
        <end position="367"/>
    </location>
</feature>
<dbReference type="InterPro" id="IPR029044">
    <property type="entry name" value="Nucleotide-diphossugar_trans"/>
</dbReference>
<dbReference type="NCBIfam" id="NF041865">
    <property type="entry name" value="EpsU"/>
    <property type="match status" value="1"/>
</dbReference>
<evidence type="ECO:0000256" key="2">
    <source>
        <dbReference type="ARBA" id="ARBA00022676"/>
    </source>
</evidence>
<dbReference type="PANTHER" id="PTHR43630:SF1">
    <property type="entry name" value="POLY-BETA-1,6-N-ACETYL-D-GLUCOSAMINE SYNTHASE"/>
    <property type="match status" value="1"/>
</dbReference>
<dbReference type="GO" id="GO:0016757">
    <property type="term" value="F:glycosyltransferase activity"/>
    <property type="evidence" value="ECO:0007669"/>
    <property type="project" value="UniProtKB-KW"/>
</dbReference>
<evidence type="ECO:0000313" key="6">
    <source>
        <dbReference type="Proteomes" id="UP000533080"/>
    </source>
</evidence>
<dbReference type="SUPFAM" id="SSF53448">
    <property type="entry name" value="Nucleotide-diphospho-sugar transferases"/>
    <property type="match status" value="1"/>
</dbReference>
<protein>
    <submittedName>
        <fullName evidence="5">Glycosyltransferase family 2 protein</fullName>
    </submittedName>
</protein>
<proteinExistence type="inferred from homology"/>
<keyword evidence="4" id="KW-0472">Membrane</keyword>
<keyword evidence="4" id="KW-1133">Transmembrane helix</keyword>
<name>A0A7Y4IJE5_MYXXA</name>
<comment type="caution">
    <text evidence="5">The sequence shown here is derived from an EMBL/GenBank/DDBJ whole genome shotgun (WGS) entry which is preliminary data.</text>
</comment>
<reference evidence="5 6" key="1">
    <citation type="submission" date="2020-05" db="EMBL/GenBank/DDBJ databases">
        <authorList>
            <person name="Whitworth D."/>
        </authorList>
    </citation>
    <scope>NUCLEOTIDE SEQUENCE [LARGE SCALE GENOMIC DNA]</scope>
    <source>
        <strain evidence="5 6">AM005</strain>
    </source>
</reference>
<dbReference type="AlphaFoldDB" id="A0A7Y4IJE5"/>
<dbReference type="RefSeq" id="WP_171442438.1">
    <property type="nucleotide sequence ID" value="NZ_JABFNS010000031.1"/>
</dbReference>
<evidence type="ECO:0000256" key="3">
    <source>
        <dbReference type="ARBA" id="ARBA00022679"/>
    </source>
</evidence>
<dbReference type="EMBL" id="JABFNT010000053">
    <property type="protein sequence ID" value="NOJ80239.1"/>
    <property type="molecule type" value="Genomic_DNA"/>
</dbReference>